<evidence type="ECO:0000256" key="1">
    <source>
        <dbReference type="ARBA" id="ARBA00006484"/>
    </source>
</evidence>
<dbReference type="PROSITE" id="PS51318">
    <property type="entry name" value="TAT"/>
    <property type="match status" value="1"/>
</dbReference>
<protein>
    <recommendedName>
        <fullName evidence="3">Uncharacterized oxidoreductase YghA</fullName>
    </recommendedName>
</protein>
<dbReference type="PROSITE" id="PS00061">
    <property type="entry name" value="ADH_SHORT"/>
    <property type="match status" value="1"/>
</dbReference>
<dbReference type="RefSeq" id="WP_420244194.1">
    <property type="nucleotide sequence ID" value="NZ_BOPV01000001.1"/>
</dbReference>
<dbReference type="InterPro" id="IPR002347">
    <property type="entry name" value="SDR_fam"/>
</dbReference>
<gene>
    <name evidence="5" type="ORF">TMPK1_31660</name>
</gene>
<organism evidence="5 6">
    <name type="scientific">Roseiterribacter gracilis</name>
    <dbReference type="NCBI Taxonomy" id="2812848"/>
    <lineage>
        <taxon>Bacteria</taxon>
        <taxon>Pseudomonadati</taxon>
        <taxon>Pseudomonadota</taxon>
        <taxon>Alphaproteobacteria</taxon>
        <taxon>Rhodospirillales</taxon>
        <taxon>Roseiterribacteraceae</taxon>
        <taxon>Roseiterribacter</taxon>
    </lineage>
</organism>
<dbReference type="FunFam" id="3.40.50.720:FF:000097">
    <property type="entry name" value="SDR family oxidoreductase"/>
    <property type="match status" value="1"/>
</dbReference>
<dbReference type="PANTHER" id="PTHR48107:SF16">
    <property type="entry name" value="NADPH-DEPENDENT ALDEHYDE REDUCTASE 1, CHLOROPLASTIC"/>
    <property type="match status" value="1"/>
</dbReference>
<dbReference type="AlphaFoldDB" id="A0A8S8XG87"/>
<feature type="region of interest" description="Disordered" evidence="4">
    <location>
        <begin position="26"/>
        <end position="79"/>
    </location>
</feature>
<dbReference type="InterPro" id="IPR006311">
    <property type="entry name" value="TAT_signal"/>
</dbReference>
<evidence type="ECO:0000313" key="5">
    <source>
        <dbReference type="EMBL" id="GIL40929.1"/>
    </source>
</evidence>
<dbReference type="PRINTS" id="PR00081">
    <property type="entry name" value="GDHRDH"/>
</dbReference>
<sequence length="330" mass="34772">MDPKNPERRTVVGGLATGLAAAVGGSAAAQQGTVMKAKPLTDPASAYPKPPFPPQQQPWPGLASKMTPRPDHGEESYKGSGRLLGRKALLTGGDSGMGRAAAIAFAREGADVAINYLPAEESDAKEVVELIQKAGRKAVALPGDIRDEAFCRKLVDDAVRGLGGLDILVNNAARQKPHKIITDISNEDLDWTFKTNLYAMFWITKAAVPHMKPGSTIINTTSVNAYDPVEELLDYAVTKGGIMIFTKGLAKQLAEKGIRVNGVAPGPVWTPLQPSGGQFPDKLPEFGSDTPMKRPGQPAELASIYVLLASDEASYSTGQIYGAVGGKGGP</sequence>
<comment type="caution">
    <text evidence="5">The sequence shown here is derived from an EMBL/GenBank/DDBJ whole genome shotgun (WGS) entry which is preliminary data.</text>
</comment>
<keyword evidence="2" id="KW-0560">Oxidoreductase</keyword>
<dbReference type="CDD" id="cd05355">
    <property type="entry name" value="SDR_c1"/>
    <property type="match status" value="1"/>
</dbReference>
<feature type="compositionally biased region" description="Basic and acidic residues" evidence="4">
    <location>
        <begin position="68"/>
        <end position="77"/>
    </location>
</feature>
<dbReference type="PRINTS" id="PR00080">
    <property type="entry name" value="SDRFAMILY"/>
</dbReference>
<dbReference type="InterPro" id="IPR036291">
    <property type="entry name" value="NAD(P)-bd_dom_sf"/>
</dbReference>
<dbReference type="SUPFAM" id="SSF51735">
    <property type="entry name" value="NAD(P)-binding Rossmann-fold domains"/>
    <property type="match status" value="1"/>
</dbReference>
<dbReference type="Pfam" id="PF13561">
    <property type="entry name" value="adh_short_C2"/>
    <property type="match status" value="1"/>
</dbReference>
<name>A0A8S8XG87_9PROT</name>
<comment type="similarity">
    <text evidence="1">Belongs to the short-chain dehydrogenases/reductases (SDR) family.</text>
</comment>
<evidence type="ECO:0000313" key="6">
    <source>
        <dbReference type="Proteomes" id="UP000681075"/>
    </source>
</evidence>
<keyword evidence="6" id="KW-1185">Reference proteome</keyword>
<dbReference type="NCBIfam" id="NF004782">
    <property type="entry name" value="PRK06128.1"/>
    <property type="match status" value="1"/>
</dbReference>
<dbReference type="EMBL" id="BOPV01000001">
    <property type="protein sequence ID" value="GIL40929.1"/>
    <property type="molecule type" value="Genomic_DNA"/>
</dbReference>
<dbReference type="Gene3D" id="3.40.50.720">
    <property type="entry name" value="NAD(P)-binding Rossmann-like Domain"/>
    <property type="match status" value="1"/>
</dbReference>
<accession>A0A8S8XG87</accession>
<evidence type="ECO:0000256" key="3">
    <source>
        <dbReference type="ARBA" id="ARBA00067437"/>
    </source>
</evidence>
<feature type="compositionally biased region" description="Pro residues" evidence="4">
    <location>
        <begin position="48"/>
        <end position="57"/>
    </location>
</feature>
<reference evidence="5" key="1">
    <citation type="submission" date="2021-02" db="EMBL/GenBank/DDBJ databases">
        <title>Genome sequence of Rhodospirillales sp. strain TMPK1 isolated from soil.</title>
        <authorList>
            <person name="Nakai R."/>
            <person name="Kusada H."/>
            <person name="Tamaki H."/>
        </authorList>
    </citation>
    <scope>NUCLEOTIDE SEQUENCE</scope>
    <source>
        <strain evidence="5">TMPK1</strain>
    </source>
</reference>
<evidence type="ECO:0000256" key="2">
    <source>
        <dbReference type="ARBA" id="ARBA00023002"/>
    </source>
</evidence>
<evidence type="ECO:0000256" key="4">
    <source>
        <dbReference type="SAM" id="MobiDB-lite"/>
    </source>
</evidence>
<proteinExistence type="inferred from homology"/>
<dbReference type="GO" id="GO:0016614">
    <property type="term" value="F:oxidoreductase activity, acting on CH-OH group of donors"/>
    <property type="evidence" value="ECO:0007669"/>
    <property type="project" value="UniProtKB-ARBA"/>
</dbReference>
<dbReference type="PANTHER" id="PTHR48107">
    <property type="entry name" value="NADPH-DEPENDENT ALDEHYDE REDUCTASE-LIKE PROTEIN, CHLOROPLASTIC-RELATED"/>
    <property type="match status" value="1"/>
</dbReference>
<dbReference type="Proteomes" id="UP000681075">
    <property type="component" value="Unassembled WGS sequence"/>
</dbReference>
<dbReference type="InterPro" id="IPR020904">
    <property type="entry name" value="Sc_DH/Rdtase_CS"/>
</dbReference>